<proteinExistence type="predicted"/>
<reference evidence="3" key="2">
    <citation type="journal article" date="2021" name="PeerJ">
        <title>Extensive microbial diversity within the chicken gut microbiome revealed by metagenomics and culture.</title>
        <authorList>
            <person name="Gilroy R."/>
            <person name="Ravi A."/>
            <person name="Getino M."/>
            <person name="Pursley I."/>
            <person name="Horton D.L."/>
            <person name="Alikhan N.F."/>
            <person name="Baker D."/>
            <person name="Gharbi K."/>
            <person name="Hall N."/>
            <person name="Watson M."/>
            <person name="Adriaenssens E.M."/>
            <person name="Foster-Nyarko E."/>
            <person name="Jarju S."/>
            <person name="Secka A."/>
            <person name="Antonio M."/>
            <person name="Oren A."/>
            <person name="Chaudhuri R.R."/>
            <person name="La Ragione R."/>
            <person name="Hildebrand F."/>
            <person name="Pallen M.J."/>
        </authorList>
    </citation>
    <scope>NUCLEOTIDE SEQUENCE</scope>
    <source>
        <strain evidence="3">E3-2379</strain>
    </source>
</reference>
<protein>
    <submittedName>
        <fullName evidence="3">Dipicolinate synthase</fullName>
    </submittedName>
</protein>
<dbReference type="InterPro" id="IPR036291">
    <property type="entry name" value="NAD(P)-bd_dom_sf"/>
</dbReference>
<dbReference type="EMBL" id="JADIML010000130">
    <property type="protein sequence ID" value="MBO8463196.1"/>
    <property type="molecule type" value="Genomic_DNA"/>
</dbReference>
<dbReference type="AlphaFoldDB" id="A0A9D9I169"/>
<name>A0A9D9I169_9FIRM</name>
<feature type="domain" description="Alanine dehydrogenase/pyridine nucleotide transhydrogenase NAD(H)-binding" evidence="1">
    <location>
        <begin position="151"/>
        <end position="284"/>
    </location>
</feature>
<dbReference type="Proteomes" id="UP000823618">
    <property type="component" value="Unassembled WGS sequence"/>
</dbReference>
<dbReference type="Gene3D" id="3.40.50.720">
    <property type="entry name" value="NAD(P)-binding Rossmann-like Domain"/>
    <property type="match status" value="1"/>
</dbReference>
<evidence type="ECO:0000313" key="3">
    <source>
        <dbReference type="EMBL" id="MBO8463196.1"/>
    </source>
</evidence>
<dbReference type="Pfam" id="PF01262">
    <property type="entry name" value="AlaDh_PNT_C"/>
    <property type="match status" value="1"/>
</dbReference>
<reference evidence="3" key="1">
    <citation type="submission" date="2020-10" db="EMBL/GenBank/DDBJ databases">
        <authorList>
            <person name="Gilroy R."/>
        </authorList>
    </citation>
    <scope>NUCLEOTIDE SEQUENCE</scope>
    <source>
        <strain evidence="3">E3-2379</strain>
    </source>
</reference>
<gene>
    <name evidence="3" type="ORF">IAC13_04610</name>
</gene>
<organism evidence="3 4">
    <name type="scientific">Candidatus Scybalomonas excrementavium</name>
    <dbReference type="NCBI Taxonomy" id="2840943"/>
    <lineage>
        <taxon>Bacteria</taxon>
        <taxon>Bacillati</taxon>
        <taxon>Bacillota</taxon>
        <taxon>Clostridia</taxon>
        <taxon>Lachnospirales</taxon>
        <taxon>Lachnospiraceae</taxon>
        <taxon>Lachnospiraceae incertae sedis</taxon>
        <taxon>Candidatus Scybalomonas</taxon>
    </lineage>
</organism>
<dbReference type="InterPro" id="IPR007698">
    <property type="entry name" value="AlaDH/PNT_NAD(H)-bd"/>
</dbReference>
<evidence type="ECO:0000259" key="1">
    <source>
        <dbReference type="Pfam" id="PF01262"/>
    </source>
</evidence>
<dbReference type="Pfam" id="PF16924">
    <property type="entry name" value="DpaA_N"/>
    <property type="match status" value="1"/>
</dbReference>
<accession>A0A9D9I169</accession>
<dbReference type="InterPro" id="IPR031629">
    <property type="entry name" value="DpaA_N"/>
</dbReference>
<comment type="caution">
    <text evidence="3">The sequence shown here is derived from an EMBL/GenBank/DDBJ whole genome shotgun (WGS) entry which is preliminary data.</text>
</comment>
<feature type="domain" description="Dipicolinate synthase subunit A N-terminal" evidence="2">
    <location>
        <begin position="8"/>
        <end position="122"/>
    </location>
</feature>
<evidence type="ECO:0000313" key="4">
    <source>
        <dbReference type="Proteomes" id="UP000823618"/>
    </source>
</evidence>
<sequence length="295" mass="33147">MTKYSYDFAVIGGDQRQYYLAKMLKVNGYQVCTHLLDSFQKEGELPVVDSLESAIKDSKNILAPIPFDFLKPELSLQKLEQTTFLEWLEQSMERGQALFAGCIPKSLEEKLLQKGVIVFDYMNRKDITIYNSIATAEGVIAKAIFYHPKNIHKSKCTVLGYGICGKTIVQYLKGMGAYVTVCVRREEVKAQASLLADKVVFMEEMLPSLRKSDMIFNTIPKKILKASILEDLGEHTKIFDIASGSGGVDYEYAKEKGIEAYLCKGLPGKYSPKSSAHLLAEVILEQVEKENIEQK</sequence>
<dbReference type="SUPFAM" id="SSF51735">
    <property type="entry name" value="NAD(P)-binding Rossmann-fold domains"/>
    <property type="match status" value="1"/>
</dbReference>
<evidence type="ECO:0000259" key="2">
    <source>
        <dbReference type="Pfam" id="PF16924"/>
    </source>
</evidence>